<dbReference type="GO" id="GO:0003676">
    <property type="term" value="F:nucleic acid binding"/>
    <property type="evidence" value="ECO:0007669"/>
    <property type="project" value="InterPro"/>
</dbReference>
<evidence type="ECO:0000313" key="2">
    <source>
        <dbReference type="EMBL" id="GMN56426.1"/>
    </source>
</evidence>
<accession>A0AA88DGP3</accession>
<evidence type="ECO:0000259" key="1">
    <source>
        <dbReference type="Pfam" id="PF13456"/>
    </source>
</evidence>
<dbReference type="EMBL" id="BTGU01000063">
    <property type="protein sequence ID" value="GMN56426.1"/>
    <property type="molecule type" value="Genomic_DNA"/>
</dbReference>
<reference evidence="2" key="1">
    <citation type="submission" date="2023-07" db="EMBL/GenBank/DDBJ databases">
        <title>draft genome sequence of fig (Ficus carica).</title>
        <authorList>
            <person name="Takahashi T."/>
            <person name="Nishimura K."/>
        </authorList>
    </citation>
    <scope>NUCLEOTIDE SEQUENCE</scope>
</reference>
<comment type="caution">
    <text evidence="2">The sequence shown here is derived from an EMBL/GenBank/DDBJ whole genome shotgun (WGS) entry which is preliminary data.</text>
</comment>
<protein>
    <recommendedName>
        <fullName evidence="1">RNase H type-1 domain-containing protein</fullName>
    </recommendedName>
</protein>
<dbReference type="GO" id="GO:0004523">
    <property type="term" value="F:RNA-DNA hybrid ribonuclease activity"/>
    <property type="evidence" value="ECO:0007669"/>
    <property type="project" value="InterPro"/>
</dbReference>
<dbReference type="InterPro" id="IPR053151">
    <property type="entry name" value="RNase_H-like"/>
</dbReference>
<feature type="domain" description="RNase H type-1" evidence="1">
    <location>
        <begin position="5"/>
        <end position="69"/>
    </location>
</feature>
<dbReference type="Proteomes" id="UP001187192">
    <property type="component" value="Unassembled WGS sequence"/>
</dbReference>
<gene>
    <name evidence="2" type="ORF">TIFTF001_025532</name>
</gene>
<proteinExistence type="predicted"/>
<dbReference type="AlphaFoldDB" id="A0AA88DGP3"/>
<dbReference type="Pfam" id="PF13456">
    <property type="entry name" value="RVT_3"/>
    <property type="match status" value="1"/>
</dbReference>
<keyword evidence="3" id="KW-1185">Reference proteome</keyword>
<dbReference type="PANTHER" id="PTHR47723:SF21">
    <property type="entry name" value="POLYNUCLEOTIDYL TRANSFERASE, RIBONUCLEASE H-LIKE SUPERFAMILY PROTEIN"/>
    <property type="match status" value="1"/>
</dbReference>
<name>A0AA88DGP3_FICCA</name>
<dbReference type="Gramene" id="FCD_00033812-RA">
    <property type="protein sequence ID" value="FCD_00033812-RA:cds"/>
    <property type="gene ID" value="FCD_00033812"/>
</dbReference>
<evidence type="ECO:0000313" key="3">
    <source>
        <dbReference type="Proteomes" id="UP001187192"/>
    </source>
</evidence>
<sequence>MGYIGLGAIARDSFGTVCGVTTIRMPGANSSFIVVCLAAREGPQLVAQCGFQNWVIESDASLFNRRLLETSNLMSLMILEILCHVMVVEHSAMCPVKGNTIAHYLTSYACLSSNNAFWCDSVPLFLGLLVKDDLLA</sequence>
<dbReference type="InterPro" id="IPR002156">
    <property type="entry name" value="RNaseH_domain"/>
</dbReference>
<dbReference type="PANTHER" id="PTHR47723">
    <property type="entry name" value="OS05G0353850 PROTEIN"/>
    <property type="match status" value="1"/>
</dbReference>
<organism evidence="2 3">
    <name type="scientific">Ficus carica</name>
    <name type="common">Common fig</name>
    <dbReference type="NCBI Taxonomy" id="3494"/>
    <lineage>
        <taxon>Eukaryota</taxon>
        <taxon>Viridiplantae</taxon>
        <taxon>Streptophyta</taxon>
        <taxon>Embryophyta</taxon>
        <taxon>Tracheophyta</taxon>
        <taxon>Spermatophyta</taxon>
        <taxon>Magnoliopsida</taxon>
        <taxon>eudicotyledons</taxon>
        <taxon>Gunneridae</taxon>
        <taxon>Pentapetalae</taxon>
        <taxon>rosids</taxon>
        <taxon>fabids</taxon>
        <taxon>Rosales</taxon>
        <taxon>Moraceae</taxon>
        <taxon>Ficeae</taxon>
        <taxon>Ficus</taxon>
    </lineage>
</organism>